<dbReference type="PRINTS" id="PR00364">
    <property type="entry name" value="DISEASERSIST"/>
</dbReference>
<gene>
    <name evidence="3" type="ORF">SAMN05216215_100330</name>
</gene>
<dbReference type="Pfam" id="PF13424">
    <property type="entry name" value="TPR_12"/>
    <property type="match status" value="3"/>
</dbReference>
<dbReference type="SMART" id="SM00028">
    <property type="entry name" value="TPR"/>
    <property type="match status" value="6"/>
</dbReference>
<dbReference type="Proteomes" id="UP000199529">
    <property type="component" value="Unassembled WGS sequence"/>
</dbReference>
<proteinExistence type="predicted"/>
<dbReference type="STRING" id="418495.SAMN05216215_100330"/>
<keyword evidence="4" id="KW-1185">Reference proteome</keyword>
<protein>
    <submittedName>
        <fullName evidence="3">Tetratricopeptide repeat-containing protein</fullName>
    </submittedName>
</protein>
<dbReference type="AlphaFoldDB" id="A0A1H2T961"/>
<feature type="region of interest" description="Disordered" evidence="2">
    <location>
        <begin position="1"/>
        <end position="23"/>
    </location>
</feature>
<evidence type="ECO:0000256" key="2">
    <source>
        <dbReference type="SAM" id="MobiDB-lite"/>
    </source>
</evidence>
<feature type="compositionally biased region" description="Basic and acidic residues" evidence="2">
    <location>
        <begin position="1"/>
        <end position="16"/>
    </location>
</feature>
<dbReference type="InterPro" id="IPR019734">
    <property type="entry name" value="TPR_rpt"/>
</dbReference>
<dbReference type="PANTHER" id="PTHR47691">
    <property type="entry name" value="REGULATOR-RELATED"/>
    <property type="match status" value="1"/>
</dbReference>
<dbReference type="SUPFAM" id="SSF52540">
    <property type="entry name" value="P-loop containing nucleoside triphosphate hydrolases"/>
    <property type="match status" value="1"/>
</dbReference>
<organism evidence="3 4">
    <name type="scientific">Saccharopolyspora shandongensis</name>
    <dbReference type="NCBI Taxonomy" id="418495"/>
    <lineage>
        <taxon>Bacteria</taxon>
        <taxon>Bacillati</taxon>
        <taxon>Actinomycetota</taxon>
        <taxon>Actinomycetes</taxon>
        <taxon>Pseudonocardiales</taxon>
        <taxon>Pseudonocardiaceae</taxon>
        <taxon>Saccharopolyspora</taxon>
    </lineage>
</organism>
<dbReference type="InterPro" id="IPR011990">
    <property type="entry name" value="TPR-like_helical_dom_sf"/>
</dbReference>
<dbReference type="InterPro" id="IPR027417">
    <property type="entry name" value="P-loop_NTPase"/>
</dbReference>
<keyword evidence="1" id="KW-0802">TPR repeat</keyword>
<accession>A0A1H2T961</accession>
<dbReference type="Gene3D" id="3.40.50.300">
    <property type="entry name" value="P-loop containing nucleotide triphosphate hydrolases"/>
    <property type="match status" value="1"/>
</dbReference>
<evidence type="ECO:0000313" key="4">
    <source>
        <dbReference type="Proteomes" id="UP000199529"/>
    </source>
</evidence>
<sequence length="799" mass="88212">MRSGDPDELSRHDNHTEVSGSAADVVQARHVYGGVHFHGADRSSVPTPQQLPQDVRSFVNRNAELEHLDGVLTDDRDEPMVVALSVITGTAGVGKTSLALHWAHLMRQRFPDGQLYANLRGYDPGLPVTAEEALDRFLRALGEPAAAIPAELEGKAALYRSRLAGQRVLIILDNAASVGQVRPLLPGTAGCLVVVTSRSRLSGLVARDGARRLSLDVLPETEAIALLRAVTAGYRAGDDDAELRELARLCARLPLALRIAAERAASRPLMRLGDLISDLRDESALWDALTAEDDEEADAVRTVFAWSYRTLSAEVARLFRLLGLLPGSEFGAEVAAVLINDDGSRVRRQLDVLVGAHLLEQRAPRRYQLHDLLRAYAADQVLHEETPESRRTALRRVLSWYLHTLDSALHVIFPGTRRFSLEPPEVDVVPLTFGGRTEALDWFEVERSNLVAAARAASDVPLHRVAWQLSAMLRSIYASRNIFDDWLATSLIGLESARQAGDLHGEAEMLESLGKSSFQARRLAESESYHRAALTVREEIGDQPGRAISINALGLLGLRRRRLADAKSYFEQSMVISREIGDRRREGLALCNLGETYYELGEFEEAIENLHAALRFYRELADRAREGNALFILSMTLRETGDVENALSSIRDALAIAGQFNNRMWEAHWLVELARIQRAVGEPGEALVSCQEAAIIQQRLGDRSREAMALHGTGQAYQELGRLREAADFHRRAAAIHRELGDHWQLAHTLDDLAVALAATDAAAEASHCRQEALRSLTDFEDPKAAAKRERLTEALGRP</sequence>
<reference evidence="4" key="1">
    <citation type="submission" date="2016-10" db="EMBL/GenBank/DDBJ databases">
        <authorList>
            <person name="Varghese N."/>
            <person name="Submissions S."/>
        </authorList>
    </citation>
    <scope>NUCLEOTIDE SEQUENCE [LARGE SCALE GENOMIC DNA]</scope>
    <source>
        <strain evidence="4">CGMCC 4.3530</strain>
    </source>
</reference>
<dbReference type="PROSITE" id="PS50005">
    <property type="entry name" value="TPR"/>
    <property type="match status" value="1"/>
</dbReference>
<dbReference type="EMBL" id="FNOK01000003">
    <property type="protein sequence ID" value="SDW40411.1"/>
    <property type="molecule type" value="Genomic_DNA"/>
</dbReference>
<feature type="repeat" description="TPR" evidence="1">
    <location>
        <begin position="587"/>
        <end position="620"/>
    </location>
</feature>
<dbReference type="OrthoDB" id="4329304at2"/>
<dbReference type="PANTHER" id="PTHR47691:SF3">
    <property type="entry name" value="HTH-TYPE TRANSCRIPTIONAL REGULATOR RV0890C-RELATED"/>
    <property type="match status" value="1"/>
</dbReference>
<dbReference type="RefSeq" id="WP_093261206.1">
    <property type="nucleotide sequence ID" value="NZ_FNOK01000003.1"/>
</dbReference>
<dbReference type="SUPFAM" id="SSF48452">
    <property type="entry name" value="TPR-like"/>
    <property type="match status" value="2"/>
</dbReference>
<dbReference type="Gene3D" id="1.25.40.10">
    <property type="entry name" value="Tetratricopeptide repeat domain"/>
    <property type="match status" value="2"/>
</dbReference>
<evidence type="ECO:0000256" key="1">
    <source>
        <dbReference type="PROSITE-ProRule" id="PRU00339"/>
    </source>
</evidence>
<name>A0A1H2T961_9PSEU</name>
<evidence type="ECO:0000313" key="3">
    <source>
        <dbReference type="EMBL" id="SDW40411.1"/>
    </source>
</evidence>